<comment type="caution">
    <text evidence="1">The sequence shown here is derived from an EMBL/GenBank/DDBJ whole genome shotgun (WGS) entry which is preliminary data.</text>
</comment>
<protein>
    <submittedName>
        <fullName evidence="1">Uncharacterized protein</fullName>
    </submittedName>
</protein>
<feature type="non-terminal residue" evidence="1">
    <location>
        <position position="1"/>
    </location>
</feature>
<name>X1DSQ3_9ZZZZ</name>
<gene>
    <name evidence="1" type="ORF">S03H2_02188</name>
</gene>
<accession>X1DSQ3</accession>
<evidence type="ECO:0000313" key="1">
    <source>
        <dbReference type="EMBL" id="GAH24041.1"/>
    </source>
</evidence>
<sequence>LHAVASLAHFLIQKEEGQTISRITPTIERTLSQKSLLDELNAA</sequence>
<organism evidence="1">
    <name type="scientific">marine sediment metagenome</name>
    <dbReference type="NCBI Taxonomy" id="412755"/>
    <lineage>
        <taxon>unclassified sequences</taxon>
        <taxon>metagenomes</taxon>
        <taxon>ecological metagenomes</taxon>
    </lineage>
</organism>
<dbReference type="EMBL" id="BARU01000710">
    <property type="protein sequence ID" value="GAH24041.1"/>
    <property type="molecule type" value="Genomic_DNA"/>
</dbReference>
<dbReference type="AlphaFoldDB" id="X1DSQ3"/>
<proteinExistence type="predicted"/>
<reference evidence="1" key="1">
    <citation type="journal article" date="2014" name="Front. Microbiol.">
        <title>High frequency of phylogenetically diverse reductive dehalogenase-homologous genes in deep subseafloor sedimentary metagenomes.</title>
        <authorList>
            <person name="Kawai M."/>
            <person name="Futagami T."/>
            <person name="Toyoda A."/>
            <person name="Takaki Y."/>
            <person name="Nishi S."/>
            <person name="Hori S."/>
            <person name="Arai W."/>
            <person name="Tsubouchi T."/>
            <person name="Morono Y."/>
            <person name="Uchiyama I."/>
            <person name="Ito T."/>
            <person name="Fujiyama A."/>
            <person name="Inagaki F."/>
            <person name="Takami H."/>
        </authorList>
    </citation>
    <scope>NUCLEOTIDE SEQUENCE</scope>
    <source>
        <strain evidence="1">Expedition CK06-06</strain>
    </source>
</reference>